<evidence type="ECO:0000256" key="4">
    <source>
        <dbReference type="ARBA" id="ARBA00022519"/>
    </source>
</evidence>
<evidence type="ECO:0000313" key="11">
    <source>
        <dbReference type="Proteomes" id="UP000522720"/>
    </source>
</evidence>
<feature type="transmembrane region" description="Helical" evidence="8">
    <location>
        <begin position="140"/>
        <end position="163"/>
    </location>
</feature>
<feature type="transmembrane region" description="Helical" evidence="8">
    <location>
        <begin position="355"/>
        <end position="381"/>
    </location>
</feature>
<protein>
    <submittedName>
        <fullName evidence="10">Iron ABC transporter permease</fullName>
    </submittedName>
</protein>
<proteinExistence type="inferred from homology"/>
<dbReference type="CDD" id="cd06261">
    <property type="entry name" value="TM_PBP2"/>
    <property type="match status" value="2"/>
</dbReference>
<dbReference type="Gene3D" id="1.10.3720.10">
    <property type="entry name" value="MetI-like"/>
    <property type="match status" value="2"/>
</dbReference>
<dbReference type="SUPFAM" id="SSF161098">
    <property type="entry name" value="MetI-like"/>
    <property type="match status" value="2"/>
</dbReference>
<dbReference type="Proteomes" id="UP000522720">
    <property type="component" value="Unassembled WGS sequence"/>
</dbReference>
<comment type="subcellular location">
    <subcellularLocation>
        <location evidence="1">Cell inner membrane</location>
        <topology evidence="1">Multi-pass membrane protein</topology>
    </subcellularLocation>
    <subcellularLocation>
        <location evidence="8">Cell membrane</location>
        <topology evidence="8">Multi-pass membrane protein</topology>
    </subcellularLocation>
</comment>
<dbReference type="PANTHER" id="PTHR43357">
    <property type="entry name" value="INNER MEMBRANE ABC TRANSPORTER PERMEASE PROTEIN YDCV"/>
    <property type="match status" value="1"/>
</dbReference>
<keyword evidence="7 8" id="KW-0472">Membrane</keyword>
<keyword evidence="6 8" id="KW-1133">Transmembrane helix</keyword>
<feature type="transmembrane region" description="Helical" evidence="8">
    <location>
        <begin position="246"/>
        <end position="265"/>
    </location>
</feature>
<dbReference type="AlphaFoldDB" id="A0A7X6MVZ3"/>
<feature type="domain" description="ABC transmembrane type-1" evidence="9">
    <location>
        <begin position="60"/>
        <end position="265"/>
    </location>
</feature>
<feature type="transmembrane region" description="Helical" evidence="8">
    <location>
        <begin position="475"/>
        <end position="495"/>
    </location>
</feature>
<dbReference type="InterPro" id="IPR000515">
    <property type="entry name" value="MetI-like"/>
</dbReference>
<evidence type="ECO:0000256" key="1">
    <source>
        <dbReference type="ARBA" id="ARBA00004429"/>
    </source>
</evidence>
<dbReference type="PANTHER" id="PTHR43357:SF4">
    <property type="entry name" value="INNER MEMBRANE ABC TRANSPORTER PERMEASE PROTEIN YDCV"/>
    <property type="match status" value="1"/>
</dbReference>
<dbReference type="RefSeq" id="WP_168548186.1">
    <property type="nucleotide sequence ID" value="NZ_JAAXPR010000001.1"/>
</dbReference>
<evidence type="ECO:0000256" key="2">
    <source>
        <dbReference type="ARBA" id="ARBA00022448"/>
    </source>
</evidence>
<feature type="transmembrane region" description="Helical" evidence="8">
    <location>
        <begin position="201"/>
        <end position="222"/>
    </location>
</feature>
<sequence>MFKDIKWKDWLLRIGVLWLLVAFIIYPNIGLLTNVFFKDGEFSLRALDKIMSSERALNSIANSFKLAISMVITVNIVGTLVVLLTEYWDIKGAKVLKLGYMSSLIYGGIVLATGYKFVYGSNGLITKLLLSVFPSLNPDWFHGFGAVLFIMTFACTSNHIMFLTNAVRSVDYHTIEASRNMGAKPMTVFFKVVLPTFKPTLFALTILTFLTGLSAVSAPLIVGGKEFQTINPLIISFAKSNGSRDLAAFLAIMLGLATILLLTLLNKVEKGGNYVSVSKTKAGLKKQAITSPVWNAIAHIVAYVLFVIYMLPITLVVLYSFTDALTIKTGNLSLSSFTLANYQELFSNAEFFKPYLVSLIYAASAAFIVTVIAIIISRIVHKNTYKFDKFFEYGALIPWILPSTLIALGLMFTFNEPRLIVFNQVLIGTLGMMLIAYIIQKLPFSYRMIRAVFFSIDSDMEEAARSMGASSFYTMIKVIIPFIMPVVLSVVVLNFNSLLSDYDLSVFLYHPLFKPLGVVIKSATDETATVNAIAMMFVYSVILMVMSTLALYLSHRFRTQKGTRQ</sequence>
<keyword evidence="5 8" id="KW-0812">Transmembrane</keyword>
<name>A0A7X6MVZ3_9STRE</name>
<keyword evidence="3" id="KW-1003">Cell membrane</keyword>
<dbReference type="InterPro" id="IPR035906">
    <property type="entry name" value="MetI-like_sf"/>
</dbReference>
<reference evidence="10 11" key="1">
    <citation type="submission" date="2020-04" db="EMBL/GenBank/DDBJ databases">
        <title>MicrobeNet Type strains.</title>
        <authorList>
            <person name="Nicholson A.C."/>
        </authorList>
    </citation>
    <scope>NUCLEOTIDE SEQUENCE [LARGE SCALE GENOMIC DNA]</scope>
    <source>
        <strain evidence="10 11">CCUG 69612</strain>
    </source>
</reference>
<dbReference type="GO" id="GO:0055085">
    <property type="term" value="P:transmembrane transport"/>
    <property type="evidence" value="ECO:0007669"/>
    <property type="project" value="InterPro"/>
</dbReference>
<evidence type="ECO:0000256" key="7">
    <source>
        <dbReference type="ARBA" id="ARBA00023136"/>
    </source>
</evidence>
<comment type="similarity">
    <text evidence="8">Belongs to the binding-protein-dependent transport system permease family.</text>
</comment>
<keyword evidence="2 8" id="KW-0813">Transport</keyword>
<dbReference type="Pfam" id="PF00528">
    <property type="entry name" value="BPD_transp_1"/>
    <property type="match status" value="2"/>
</dbReference>
<feature type="transmembrane region" description="Helical" evidence="8">
    <location>
        <begin position="293"/>
        <end position="321"/>
    </location>
</feature>
<evidence type="ECO:0000256" key="8">
    <source>
        <dbReference type="RuleBase" id="RU363032"/>
    </source>
</evidence>
<dbReference type="EMBL" id="JAAXPR010000001">
    <property type="protein sequence ID" value="NKZ19422.1"/>
    <property type="molecule type" value="Genomic_DNA"/>
</dbReference>
<gene>
    <name evidence="10" type="ORF">HF992_00890</name>
</gene>
<organism evidence="10 11">
    <name type="scientific">Streptococcus ovuberis</name>
    <dbReference type="NCBI Taxonomy" id="1936207"/>
    <lineage>
        <taxon>Bacteria</taxon>
        <taxon>Bacillati</taxon>
        <taxon>Bacillota</taxon>
        <taxon>Bacilli</taxon>
        <taxon>Lactobacillales</taxon>
        <taxon>Streptococcaceae</taxon>
        <taxon>Streptococcus</taxon>
    </lineage>
</organism>
<evidence type="ECO:0000256" key="6">
    <source>
        <dbReference type="ARBA" id="ARBA00022989"/>
    </source>
</evidence>
<feature type="transmembrane region" description="Helical" evidence="8">
    <location>
        <begin position="420"/>
        <end position="439"/>
    </location>
</feature>
<evidence type="ECO:0000256" key="5">
    <source>
        <dbReference type="ARBA" id="ARBA00022692"/>
    </source>
</evidence>
<feature type="transmembrane region" description="Helical" evidence="8">
    <location>
        <begin position="393"/>
        <end position="414"/>
    </location>
</feature>
<accession>A0A7X6MVZ3</accession>
<feature type="transmembrane region" description="Helical" evidence="8">
    <location>
        <begin position="100"/>
        <end position="120"/>
    </location>
</feature>
<evidence type="ECO:0000313" key="10">
    <source>
        <dbReference type="EMBL" id="NKZ19422.1"/>
    </source>
</evidence>
<keyword evidence="11" id="KW-1185">Reference proteome</keyword>
<comment type="caution">
    <text evidence="10">The sequence shown here is derived from an EMBL/GenBank/DDBJ whole genome shotgun (WGS) entry which is preliminary data.</text>
</comment>
<dbReference type="GO" id="GO:0005886">
    <property type="term" value="C:plasma membrane"/>
    <property type="evidence" value="ECO:0007669"/>
    <property type="project" value="UniProtKB-SubCell"/>
</dbReference>
<dbReference type="PROSITE" id="PS50928">
    <property type="entry name" value="ABC_TM1"/>
    <property type="match status" value="2"/>
</dbReference>
<feature type="transmembrane region" description="Helical" evidence="8">
    <location>
        <begin position="66"/>
        <end position="88"/>
    </location>
</feature>
<keyword evidence="4" id="KW-0997">Cell inner membrane</keyword>
<evidence type="ECO:0000256" key="3">
    <source>
        <dbReference type="ARBA" id="ARBA00022475"/>
    </source>
</evidence>
<evidence type="ECO:0000259" key="9">
    <source>
        <dbReference type="PROSITE" id="PS50928"/>
    </source>
</evidence>
<feature type="transmembrane region" description="Helical" evidence="8">
    <location>
        <begin position="12"/>
        <end position="37"/>
    </location>
</feature>
<feature type="domain" description="ABC transmembrane type-1" evidence="9">
    <location>
        <begin position="355"/>
        <end position="554"/>
    </location>
</feature>
<feature type="transmembrane region" description="Helical" evidence="8">
    <location>
        <begin position="532"/>
        <end position="554"/>
    </location>
</feature>